<organism evidence="3 4">
    <name type="scientific">Romanomermis culicivorax</name>
    <name type="common">Nematode worm</name>
    <dbReference type="NCBI Taxonomy" id="13658"/>
    <lineage>
        <taxon>Eukaryota</taxon>
        <taxon>Metazoa</taxon>
        <taxon>Ecdysozoa</taxon>
        <taxon>Nematoda</taxon>
        <taxon>Enoplea</taxon>
        <taxon>Dorylaimia</taxon>
        <taxon>Mermithida</taxon>
        <taxon>Mermithoidea</taxon>
        <taxon>Mermithidae</taxon>
        <taxon>Romanomermis</taxon>
    </lineage>
</organism>
<name>A0A915J9V7_ROMCU</name>
<evidence type="ECO:0000313" key="3">
    <source>
        <dbReference type="Proteomes" id="UP000887565"/>
    </source>
</evidence>
<feature type="compositionally biased region" description="Low complexity" evidence="1">
    <location>
        <begin position="11"/>
        <end position="21"/>
    </location>
</feature>
<dbReference type="GO" id="GO:0030041">
    <property type="term" value="P:actin filament polymerization"/>
    <property type="evidence" value="ECO:0007669"/>
    <property type="project" value="TreeGrafter"/>
</dbReference>
<dbReference type="WBParaSite" id="nRc.2.0.1.t22550-RA">
    <property type="protein sequence ID" value="nRc.2.0.1.t22550-RA"/>
    <property type="gene ID" value="nRc.2.0.1.g22550"/>
</dbReference>
<sequence>MPTFSRQGSEATTAKTTSTKSKPWREVNDEIAARMMAASSDSPPLIPRRDYDDGDQFAAKKMAMINRPKPPASYNTTSECSSTDDCKNLIENNRRHPFEYQQQLTLYRGQHFEPGIDSVPMPMPYDVNAFPCHMMSPPPGPTFMGPMDFQHDPAYMGGAPPFQGDFMPPLPMMPMVPAFMPPMMHSHDFESITLLKQKKLKKKKMKRRSHSMEALPPPMFGMPPPPHFFGPSIGPPVPGPWGCPQMPPFITSNGPLALEYPGANRDCEQEACRYQLPQAPIAPGGGPFAMPPPPQVAMNPCVDDVPPTTNYHQLGEAFDQKIAHSADGDIFKDKESYKKEKIDYASCCKNFSQVLWIIIGIVLVGLILGLVLGLTLV</sequence>
<dbReference type="Proteomes" id="UP000887565">
    <property type="component" value="Unplaced"/>
</dbReference>
<dbReference type="AlphaFoldDB" id="A0A915J9V7"/>
<accession>A0A915J9V7</accession>
<dbReference type="PANTHER" id="PTHR45691:SF6">
    <property type="entry name" value="PROTEIN DIAPHANOUS"/>
    <property type="match status" value="1"/>
</dbReference>
<feature type="transmembrane region" description="Helical" evidence="2">
    <location>
        <begin position="354"/>
        <end position="376"/>
    </location>
</feature>
<evidence type="ECO:0000256" key="2">
    <source>
        <dbReference type="SAM" id="Phobius"/>
    </source>
</evidence>
<dbReference type="InterPro" id="IPR051412">
    <property type="entry name" value="Formin_Homology_Diaphanous_sf"/>
</dbReference>
<feature type="compositionally biased region" description="Polar residues" evidence="1">
    <location>
        <begin position="1"/>
        <end position="10"/>
    </location>
</feature>
<feature type="region of interest" description="Disordered" evidence="1">
    <location>
        <begin position="1"/>
        <end position="26"/>
    </location>
</feature>
<keyword evidence="2" id="KW-1133">Transmembrane helix</keyword>
<dbReference type="PANTHER" id="PTHR45691">
    <property type="entry name" value="PROTEIN DIAPHANOUS"/>
    <property type="match status" value="1"/>
</dbReference>
<reference evidence="4" key="1">
    <citation type="submission" date="2022-11" db="UniProtKB">
        <authorList>
            <consortium name="WormBaseParasite"/>
        </authorList>
    </citation>
    <scope>IDENTIFICATION</scope>
</reference>
<evidence type="ECO:0000313" key="4">
    <source>
        <dbReference type="WBParaSite" id="nRc.2.0.1.t22550-RA"/>
    </source>
</evidence>
<dbReference type="OMA" id="HDFESIT"/>
<evidence type="ECO:0000256" key="1">
    <source>
        <dbReference type="SAM" id="MobiDB-lite"/>
    </source>
</evidence>
<keyword evidence="2" id="KW-0472">Membrane</keyword>
<protein>
    <submittedName>
        <fullName evidence="4">Uncharacterized protein</fullName>
    </submittedName>
</protein>
<keyword evidence="2" id="KW-0812">Transmembrane</keyword>
<dbReference type="GO" id="GO:0005884">
    <property type="term" value="C:actin filament"/>
    <property type="evidence" value="ECO:0007669"/>
    <property type="project" value="TreeGrafter"/>
</dbReference>
<proteinExistence type="predicted"/>
<keyword evidence="3" id="KW-1185">Reference proteome</keyword>